<evidence type="ECO:0000256" key="3">
    <source>
        <dbReference type="SAM" id="MobiDB-lite"/>
    </source>
</evidence>
<dbReference type="PANTHER" id="PTHR12526">
    <property type="entry name" value="GLYCOSYLTRANSFERASE"/>
    <property type="match status" value="1"/>
</dbReference>
<keyword evidence="2 5" id="KW-0808">Transferase</keyword>
<proteinExistence type="predicted"/>
<sequence>MRLLLVAYDFPPMPSPQAIRWAYLARELANAGHDVQVLAPDLVSRGPGMPELPASVVVHRVYPGPLAGFVASRQRRQPQGAIDDSVTEWNVSTDGLNWKGRLRDRTEKLIKRRFAHGLNWKGHVMEVLKAIEAFVLYPDARTEWLPWARKRLDAVLDEFRPDAVITSHEPANTLQLGLQARERGFRWIADLGDPVLAPYTPRRWRRRAHRIERATCERADLVTVTSARTCALLAERHGLPRERCLVLTQGYDATFDPTSLPVPAFDPQRLELLYTGSFYAFRRVDALLHAIAATPGVRLNIASAHVPSAIVEVAATQPGQVRLFGFVSHRRALALQRKCDVLVNIANDDPVQVPGKLYEYLGAGAPILQVGGIDDDAGAQLVRDAGLGWCERGDADALAARLRALLDEKARNGRVARPGNAGYDITRHAWHRLASTLVRAIETEPRNDHAHADANEAPRIAIRGHR</sequence>
<gene>
    <name evidence="5" type="ORF">LK996_05890</name>
</gene>
<dbReference type="GO" id="GO:0016757">
    <property type="term" value="F:glycosyltransferase activity"/>
    <property type="evidence" value="ECO:0007669"/>
    <property type="project" value="UniProtKB-KW"/>
</dbReference>
<keyword evidence="1 5" id="KW-0328">Glycosyltransferase</keyword>
<dbReference type="PANTHER" id="PTHR12526:SF510">
    <property type="entry name" value="D-INOSITOL 3-PHOSPHATE GLYCOSYLTRANSFERASE"/>
    <property type="match status" value="1"/>
</dbReference>
<evidence type="ECO:0000259" key="4">
    <source>
        <dbReference type="Pfam" id="PF13439"/>
    </source>
</evidence>
<dbReference type="EC" id="2.4.-.-" evidence="5"/>
<evidence type="ECO:0000256" key="2">
    <source>
        <dbReference type="ARBA" id="ARBA00022679"/>
    </source>
</evidence>
<dbReference type="Proteomes" id="UP001165293">
    <property type="component" value="Unassembled WGS sequence"/>
</dbReference>
<reference evidence="5" key="1">
    <citation type="submission" date="2021-10" db="EMBL/GenBank/DDBJ databases">
        <authorList>
            <person name="Lyu M."/>
            <person name="Wang X."/>
            <person name="Meng X."/>
            <person name="Xu K."/>
        </authorList>
    </citation>
    <scope>NUCLEOTIDE SEQUENCE</scope>
    <source>
        <strain evidence="5">A6</strain>
    </source>
</reference>
<protein>
    <submittedName>
        <fullName evidence="5">Glycosyltransferase</fullName>
        <ecNumber evidence="5">2.4.-.-</ecNumber>
    </submittedName>
</protein>
<dbReference type="EMBL" id="JAJGAK010000001">
    <property type="protein sequence ID" value="MCC8362604.1"/>
    <property type="molecule type" value="Genomic_DNA"/>
</dbReference>
<feature type="compositionally biased region" description="Basic and acidic residues" evidence="3">
    <location>
        <begin position="444"/>
        <end position="456"/>
    </location>
</feature>
<accession>A0ABS8JGC0</accession>
<organism evidence="5 6">
    <name type="scientific">Noviluteimonas lactosilytica</name>
    <dbReference type="NCBI Taxonomy" id="2888523"/>
    <lineage>
        <taxon>Bacteria</taxon>
        <taxon>Pseudomonadati</taxon>
        <taxon>Pseudomonadota</taxon>
        <taxon>Gammaproteobacteria</taxon>
        <taxon>Lysobacterales</taxon>
        <taxon>Lysobacteraceae</taxon>
        <taxon>Noviluteimonas</taxon>
    </lineage>
</organism>
<evidence type="ECO:0000313" key="5">
    <source>
        <dbReference type="EMBL" id="MCC8362604.1"/>
    </source>
</evidence>
<name>A0ABS8JGC0_9GAMM</name>
<feature type="region of interest" description="Disordered" evidence="3">
    <location>
        <begin position="444"/>
        <end position="466"/>
    </location>
</feature>
<dbReference type="Pfam" id="PF13439">
    <property type="entry name" value="Glyco_transf_4"/>
    <property type="match status" value="1"/>
</dbReference>
<dbReference type="Gene3D" id="3.40.50.2000">
    <property type="entry name" value="Glycogen Phosphorylase B"/>
    <property type="match status" value="2"/>
</dbReference>
<dbReference type="RefSeq" id="WP_230526189.1">
    <property type="nucleotide sequence ID" value="NZ_JAJGAK010000001.1"/>
</dbReference>
<dbReference type="SUPFAM" id="SSF53756">
    <property type="entry name" value="UDP-Glycosyltransferase/glycogen phosphorylase"/>
    <property type="match status" value="1"/>
</dbReference>
<keyword evidence="6" id="KW-1185">Reference proteome</keyword>
<feature type="domain" description="Glycosyltransferase subfamily 4-like N-terminal" evidence="4">
    <location>
        <begin position="131"/>
        <end position="253"/>
    </location>
</feature>
<evidence type="ECO:0000313" key="6">
    <source>
        <dbReference type="Proteomes" id="UP001165293"/>
    </source>
</evidence>
<evidence type="ECO:0000256" key="1">
    <source>
        <dbReference type="ARBA" id="ARBA00022676"/>
    </source>
</evidence>
<comment type="caution">
    <text evidence="5">The sequence shown here is derived from an EMBL/GenBank/DDBJ whole genome shotgun (WGS) entry which is preliminary data.</text>
</comment>
<dbReference type="InterPro" id="IPR028098">
    <property type="entry name" value="Glyco_trans_4-like_N"/>
</dbReference>